<dbReference type="SMART" id="SM00347">
    <property type="entry name" value="HTH_MARR"/>
    <property type="match status" value="1"/>
</dbReference>
<evidence type="ECO:0000313" key="3">
    <source>
        <dbReference type="Proteomes" id="UP001589858"/>
    </source>
</evidence>
<keyword evidence="3" id="KW-1185">Reference proteome</keyword>
<name>A0ABV6S6K2_9SPHN</name>
<evidence type="ECO:0000313" key="2">
    <source>
        <dbReference type="EMBL" id="MFC0684877.1"/>
    </source>
</evidence>
<protein>
    <submittedName>
        <fullName evidence="2">MarR family winged helix-turn-helix transcriptional regulator</fullName>
    </submittedName>
</protein>
<dbReference type="RefSeq" id="WP_267224818.1">
    <property type="nucleotide sequence ID" value="NZ_JAPCWC010000046.1"/>
</dbReference>
<accession>A0ABV6S6K2</accession>
<dbReference type="InterPro" id="IPR039422">
    <property type="entry name" value="MarR/SlyA-like"/>
</dbReference>
<dbReference type="Proteomes" id="UP001589858">
    <property type="component" value="Unassembled WGS sequence"/>
</dbReference>
<dbReference type="PANTHER" id="PTHR33164:SF43">
    <property type="entry name" value="HTH-TYPE TRANSCRIPTIONAL REPRESSOR YETL"/>
    <property type="match status" value="1"/>
</dbReference>
<dbReference type="InterPro" id="IPR036390">
    <property type="entry name" value="WH_DNA-bd_sf"/>
</dbReference>
<gene>
    <name evidence="2" type="ORF">ACFFF8_09750</name>
</gene>
<organism evidence="2 3">
    <name type="scientific">Novosphingobium clariflavum</name>
    <dbReference type="NCBI Taxonomy" id="2029884"/>
    <lineage>
        <taxon>Bacteria</taxon>
        <taxon>Pseudomonadati</taxon>
        <taxon>Pseudomonadota</taxon>
        <taxon>Alphaproteobacteria</taxon>
        <taxon>Sphingomonadales</taxon>
        <taxon>Sphingomonadaceae</taxon>
        <taxon>Novosphingobium</taxon>
    </lineage>
</organism>
<comment type="caution">
    <text evidence="2">The sequence shown here is derived from an EMBL/GenBank/DDBJ whole genome shotgun (WGS) entry which is preliminary data.</text>
</comment>
<sequence length="158" mass="17948">MSIRFQTMEQLRDLHMRMHRLFNDRMRAQGASLAQLKVLHYIERFGSVRSTDICDALGQAPRTVTEAVDGLERDGLALRTPDPKDRRAKRISLTEAGRAVIREVEPHKNAFIEQFFEVLDDEEQAHLLRTLEVLNDRLVEMGAPRALGEPAGEGADKT</sequence>
<dbReference type="SUPFAM" id="SSF46785">
    <property type="entry name" value="Winged helix' DNA-binding domain"/>
    <property type="match status" value="1"/>
</dbReference>
<dbReference type="EMBL" id="JBHLTM010000033">
    <property type="protein sequence ID" value="MFC0684877.1"/>
    <property type="molecule type" value="Genomic_DNA"/>
</dbReference>
<dbReference type="PROSITE" id="PS50995">
    <property type="entry name" value="HTH_MARR_2"/>
    <property type="match status" value="1"/>
</dbReference>
<feature type="domain" description="HTH marR-type" evidence="1">
    <location>
        <begin position="1"/>
        <end position="136"/>
    </location>
</feature>
<dbReference type="PRINTS" id="PR00598">
    <property type="entry name" value="HTHMARR"/>
</dbReference>
<dbReference type="PANTHER" id="PTHR33164">
    <property type="entry name" value="TRANSCRIPTIONAL REGULATOR, MARR FAMILY"/>
    <property type="match status" value="1"/>
</dbReference>
<reference evidence="2 3" key="1">
    <citation type="submission" date="2024-09" db="EMBL/GenBank/DDBJ databases">
        <authorList>
            <person name="Sun Q."/>
            <person name="Mori K."/>
        </authorList>
    </citation>
    <scope>NUCLEOTIDE SEQUENCE [LARGE SCALE GENOMIC DNA]</scope>
    <source>
        <strain evidence="2 3">CICC 11035S</strain>
    </source>
</reference>
<evidence type="ECO:0000259" key="1">
    <source>
        <dbReference type="PROSITE" id="PS50995"/>
    </source>
</evidence>
<proteinExistence type="predicted"/>
<dbReference type="InterPro" id="IPR000835">
    <property type="entry name" value="HTH_MarR-typ"/>
</dbReference>
<dbReference type="Pfam" id="PF01047">
    <property type="entry name" value="MarR"/>
    <property type="match status" value="1"/>
</dbReference>
<dbReference type="Gene3D" id="1.10.10.10">
    <property type="entry name" value="Winged helix-like DNA-binding domain superfamily/Winged helix DNA-binding domain"/>
    <property type="match status" value="1"/>
</dbReference>
<dbReference type="InterPro" id="IPR036388">
    <property type="entry name" value="WH-like_DNA-bd_sf"/>
</dbReference>